<feature type="compositionally biased region" description="Pro residues" evidence="1">
    <location>
        <begin position="352"/>
        <end position="362"/>
    </location>
</feature>
<evidence type="ECO:0000313" key="3">
    <source>
        <dbReference type="Proteomes" id="UP000234585"/>
    </source>
</evidence>
<feature type="region of interest" description="Disordered" evidence="1">
    <location>
        <begin position="332"/>
        <end position="362"/>
    </location>
</feature>
<sequence>MPKKMIFLMGAPTVQNLHWDETELLNEPTFPFQNEGHRSSSDTQPVKWRLLPKRGALEGKLYGGGVTQFLTTRDLTSREEGDIPDGSIPSELPDDSTLSQFYNHSFTIHETSTVSAPDSMEESDLWAGSTATSIATSNEGDKVAPAPMPPIQGPVTDLQDIPRASYLESIVPQTMTVNLIVSIITIHPPRRIVTRQWKKELDLVEMVVGDETRSGFGVTLWLAPVDPTKGGVAVAARGCAEGGDLGLRPRDIVLLRMVGLSSFRERVYGQSLRKGVTKVDLLHRPRVDASDAGGLYSARQLRDVPQTHPAAKTDDLPLAKVSQVREWIRRFVGSSPDGAGGEGAGVTNSKPVLPPDTPGTYN</sequence>
<dbReference type="Proteomes" id="UP000234585">
    <property type="component" value="Unassembled WGS sequence"/>
</dbReference>
<dbReference type="InterPro" id="IPR012340">
    <property type="entry name" value="NA-bd_OB-fold"/>
</dbReference>
<dbReference type="SUPFAM" id="SSF50249">
    <property type="entry name" value="Nucleic acid-binding proteins"/>
    <property type="match status" value="1"/>
</dbReference>
<dbReference type="EMBL" id="KZ559169">
    <property type="protein sequence ID" value="PLB35011.1"/>
    <property type="molecule type" value="Genomic_DNA"/>
</dbReference>
<keyword evidence="3" id="KW-1185">Reference proteome</keyword>
<evidence type="ECO:0000313" key="2">
    <source>
        <dbReference type="EMBL" id="PLB35011.1"/>
    </source>
</evidence>
<proteinExistence type="predicted"/>
<accession>A0A2I2F303</accession>
<dbReference type="OrthoDB" id="5378679at2759"/>
<protein>
    <submittedName>
        <fullName evidence="2">Uncharacterized protein</fullName>
    </submittedName>
</protein>
<organism evidence="2 3">
    <name type="scientific">Aspergillus candidus</name>
    <dbReference type="NCBI Taxonomy" id="41067"/>
    <lineage>
        <taxon>Eukaryota</taxon>
        <taxon>Fungi</taxon>
        <taxon>Dikarya</taxon>
        <taxon>Ascomycota</taxon>
        <taxon>Pezizomycotina</taxon>
        <taxon>Eurotiomycetes</taxon>
        <taxon>Eurotiomycetidae</taxon>
        <taxon>Eurotiales</taxon>
        <taxon>Aspergillaceae</taxon>
        <taxon>Aspergillus</taxon>
        <taxon>Aspergillus subgen. Circumdati</taxon>
    </lineage>
</organism>
<dbReference type="GeneID" id="36522578"/>
<reference evidence="2 3" key="1">
    <citation type="submission" date="2017-12" db="EMBL/GenBank/DDBJ databases">
        <authorList>
            <consortium name="DOE Joint Genome Institute"/>
            <person name="Haridas S."/>
            <person name="Kjaerbolling I."/>
            <person name="Vesth T.C."/>
            <person name="Frisvad J.C."/>
            <person name="Nybo J.L."/>
            <person name="Theobald S."/>
            <person name="Kuo A."/>
            <person name="Bowyer P."/>
            <person name="Matsuda Y."/>
            <person name="Mondo S."/>
            <person name="Lyhne E.K."/>
            <person name="Kogle M.E."/>
            <person name="Clum A."/>
            <person name="Lipzen A."/>
            <person name="Salamov A."/>
            <person name="Ngan C.Y."/>
            <person name="Daum C."/>
            <person name="Chiniquy J."/>
            <person name="Barry K."/>
            <person name="LaButti K."/>
            <person name="Simmons B.A."/>
            <person name="Magnuson J.K."/>
            <person name="Mortensen U.H."/>
            <person name="Larsen T.O."/>
            <person name="Grigoriev I.V."/>
            <person name="Baker S.E."/>
            <person name="Andersen M.R."/>
            <person name="Nordberg H.P."/>
            <person name="Cantor M.N."/>
            <person name="Hua S.X."/>
        </authorList>
    </citation>
    <scope>NUCLEOTIDE SEQUENCE [LARGE SCALE GENOMIC DNA]</scope>
    <source>
        <strain evidence="2 3">CBS 102.13</strain>
    </source>
</reference>
<dbReference type="RefSeq" id="XP_024669023.1">
    <property type="nucleotide sequence ID" value="XM_024815418.1"/>
</dbReference>
<name>A0A2I2F303_ASPCN</name>
<dbReference type="AlphaFoldDB" id="A0A2I2F303"/>
<gene>
    <name evidence="2" type="ORF">BDW47DRAFT_119926</name>
</gene>
<evidence type="ECO:0000256" key="1">
    <source>
        <dbReference type="SAM" id="MobiDB-lite"/>
    </source>
</evidence>